<keyword evidence="4" id="KW-1185">Reference proteome</keyword>
<comment type="caution">
    <text evidence="3">The sequence shown here is derived from an EMBL/GenBank/DDBJ whole genome shotgun (WGS) entry which is preliminary data.</text>
</comment>
<name>A0A2N0ZI40_9BACI</name>
<reference evidence="3 4" key="1">
    <citation type="journal article" date="2010" name="Int. J. Syst. Evol. Microbiol.">
        <title>Bacillus horneckiae sp. nov., isolated from a spacecraft-assembly clean room.</title>
        <authorList>
            <person name="Vaishampayan P."/>
            <person name="Probst A."/>
            <person name="Krishnamurthi S."/>
            <person name="Ghosh S."/>
            <person name="Osman S."/>
            <person name="McDowall A."/>
            <person name="Ruckmani A."/>
            <person name="Mayilraj S."/>
            <person name="Venkateswaran K."/>
        </authorList>
    </citation>
    <scope>NUCLEOTIDE SEQUENCE [LARGE SCALE GENOMIC DNA]</scope>
    <source>
        <strain evidence="4">1PO1SC</strain>
    </source>
</reference>
<feature type="transmembrane region" description="Helical" evidence="1">
    <location>
        <begin position="168"/>
        <end position="189"/>
    </location>
</feature>
<evidence type="ECO:0000313" key="4">
    <source>
        <dbReference type="Proteomes" id="UP000233343"/>
    </source>
</evidence>
<proteinExistence type="predicted"/>
<keyword evidence="1" id="KW-1133">Transmembrane helix</keyword>
<organism evidence="3 4">
    <name type="scientific">Cytobacillus horneckiae</name>
    <dbReference type="NCBI Taxonomy" id="549687"/>
    <lineage>
        <taxon>Bacteria</taxon>
        <taxon>Bacillati</taxon>
        <taxon>Bacillota</taxon>
        <taxon>Bacilli</taxon>
        <taxon>Bacillales</taxon>
        <taxon>Bacillaceae</taxon>
        <taxon>Cytobacillus</taxon>
    </lineage>
</organism>
<dbReference type="RefSeq" id="WP_066198528.1">
    <property type="nucleotide sequence ID" value="NZ_JARMMB010000010.1"/>
</dbReference>
<feature type="signal peptide" evidence="2">
    <location>
        <begin position="1"/>
        <end position="26"/>
    </location>
</feature>
<evidence type="ECO:0000256" key="2">
    <source>
        <dbReference type="SAM" id="SignalP"/>
    </source>
</evidence>
<dbReference type="Proteomes" id="UP000233343">
    <property type="component" value="Unassembled WGS sequence"/>
</dbReference>
<accession>A0A2N0ZI40</accession>
<evidence type="ECO:0008006" key="5">
    <source>
        <dbReference type="Google" id="ProtNLM"/>
    </source>
</evidence>
<evidence type="ECO:0000313" key="3">
    <source>
        <dbReference type="EMBL" id="PKG29168.1"/>
    </source>
</evidence>
<keyword evidence="1" id="KW-0812">Transmembrane</keyword>
<keyword evidence="2" id="KW-0732">Signal</keyword>
<keyword evidence="1" id="KW-0472">Membrane</keyword>
<feature type="chain" id="PRO_5039573726" description="DUF456 domain-containing protein" evidence="2">
    <location>
        <begin position="27"/>
        <end position="217"/>
    </location>
</feature>
<dbReference type="EMBL" id="PISD01000019">
    <property type="protein sequence ID" value="PKG29168.1"/>
    <property type="molecule type" value="Genomic_DNA"/>
</dbReference>
<gene>
    <name evidence="3" type="ORF">CWS20_10435</name>
</gene>
<protein>
    <recommendedName>
        <fullName evidence="5">DUF456 domain-containing protein</fullName>
    </recommendedName>
</protein>
<sequence length="217" mass="24449">MKKSFLYLLLVATLIIGFAISPGVAAASTENEFSDQLIEKVNPYIKINQNKFIIVNEEGLRSNISYSEYLQVKESLEEVNRMLKENPKLEQIDKFTFAYEITDEEIKEIAAKEGIEFDPNGGEEYDDDNTILKQGVTKLGIKWWGYEVWLSKSVVQHMLGISISACGVFLGALLPGIGWAIAIAIATYVQAHFTLKKAKAIVTGYNWKGQEKYVRLQ</sequence>
<evidence type="ECO:0000256" key="1">
    <source>
        <dbReference type="SAM" id="Phobius"/>
    </source>
</evidence>
<dbReference type="AlphaFoldDB" id="A0A2N0ZI40"/>